<reference evidence="2 3" key="1">
    <citation type="submission" date="2016-10" db="EMBL/GenBank/DDBJ databases">
        <title>Evaluation of Human, Veterinary and Environmental Mycobacterium chelonae Isolates by Core Genome Phylogenomic Analysis, Targeted Gene Comparison, and Anti-microbial Susceptibility Patterns: A Tale of Mistaken Identities.</title>
        <authorList>
            <person name="Fogelson S.B."/>
            <person name="Camus A.C."/>
            <person name="Lorenz W."/>
            <person name="Vasireddy R."/>
            <person name="Vasireddy S."/>
            <person name="Smith T."/>
            <person name="Brown-Elliott B.A."/>
            <person name="Wallace R.J.Jr."/>
            <person name="Hasan N.A."/>
            <person name="Reischl U."/>
            <person name="Sanchez S."/>
        </authorList>
    </citation>
    <scope>NUCLEOTIDE SEQUENCE [LARGE SCALE GENOMIC DNA]</scope>
    <source>
        <strain evidence="2 3">15515</strain>
    </source>
</reference>
<sequence length="153" mass="16231">MGTGPPYPPDALTEDQEELGDDGTMPENVALLAKYVVGSRIVSAERGTVDQGPETYPRILHGLVLTLDSGLRVALADTYQSDACTVLEQFLLHPDRVEHTIVGVATTGGYTHWHIYADAGDVLELTVGWQPASGACGGGYVYGFDIGIAPLSE</sequence>
<dbReference type="EMBL" id="MLIQ01000049">
    <property type="protein sequence ID" value="OHU46086.1"/>
    <property type="molecule type" value="Genomic_DNA"/>
</dbReference>
<dbReference type="Proteomes" id="UP000180043">
    <property type="component" value="Unassembled WGS sequence"/>
</dbReference>
<dbReference type="AlphaFoldDB" id="A0A1S1LBP3"/>
<feature type="region of interest" description="Disordered" evidence="1">
    <location>
        <begin position="1"/>
        <end position="24"/>
    </location>
</feature>
<dbReference type="RefSeq" id="WP_070948109.1">
    <property type="nucleotide sequence ID" value="NZ_MLIQ01000049.1"/>
</dbReference>
<gene>
    <name evidence="2" type="ORF">BKG82_28295</name>
</gene>
<evidence type="ECO:0000256" key="1">
    <source>
        <dbReference type="SAM" id="MobiDB-lite"/>
    </source>
</evidence>
<organism evidence="2 3">
    <name type="scientific">Mycobacteroides chelonae</name>
    <name type="common">Mycobacterium chelonae</name>
    <dbReference type="NCBI Taxonomy" id="1774"/>
    <lineage>
        <taxon>Bacteria</taxon>
        <taxon>Bacillati</taxon>
        <taxon>Actinomycetota</taxon>
        <taxon>Actinomycetes</taxon>
        <taxon>Mycobacteriales</taxon>
        <taxon>Mycobacteriaceae</taxon>
        <taxon>Mycobacteroides</taxon>
    </lineage>
</organism>
<proteinExistence type="predicted"/>
<protein>
    <submittedName>
        <fullName evidence="2">Uncharacterized protein</fullName>
    </submittedName>
</protein>
<feature type="compositionally biased region" description="Acidic residues" evidence="1">
    <location>
        <begin position="12"/>
        <end position="21"/>
    </location>
</feature>
<evidence type="ECO:0000313" key="2">
    <source>
        <dbReference type="EMBL" id="OHU46086.1"/>
    </source>
</evidence>
<name>A0A1S1LBP3_MYCCH</name>
<evidence type="ECO:0000313" key="3">
    <source>
        <dbReference type="Proteomes" id="UP000180043"/>
    </source>
</evidence>
<accession>A0A1S1LBP3</accession>
<comment type="caution">
    <text evidence="2">The sequence shown here is derived from an EMBL/GenBank/DDBJ whole genome shotgun (WGS) entry which is preliminary data.</text>
</comment>